<evidence type="ECO:0000259" key="4">
    <source>
        <dbReference type="PROSITE" id="PS50011"/>
    </source>
</evidence>
<evidence type="ECO:0000256" key="1">
    <source>
        <dbReference type="PROSITE-ProRule" id="PRU10141"/>
    </source>
</evidence>
<dbReference type="SUPFAM" id="SSF56112">
    <property type="entry name" value="Protein kinase-like (PK-like)"/>
    <property type="match status" value="1"/>
</dbReference>
<dbReference type="PROSITE" id="PS00109">
    <property type="entry name" value="PROTEIN_KINASE_TYR"/>
    <property type="match status" value="1"/>
</dbReference>
<proteinExistence type="predicted"/>
<evidence type="ECO:0000256" key="2">
    <source>
        <dbReference type="SAM" id="MobiDB-lite"/>
    </source>
</evidence>
<feature type="region of interest" description="Disordered" evidence="2">
    <location>
        <begin position="1016"/>
        <end position="1072"/>
    </location>
</feature>
<dbReference type="InterPro" id="IPR008266">
    <property type="entry name" value="Tyr_kinase_AS"/>
</dbReference>
<feature type="region of interest" description="Disordered" evidence="2">
    <location>
        <begin position="347"/>
        <end position="369"/>
    </location>
</feature>
<dbReference type="InterPro" id="IPR051681">
    <property type="entry name" value="Ser/Thr_Kinases-Pseudokinases"/>
</dbReference>
<name>A0A835WSR0_9CHLO</name>
<accession>A0A835WSR0</accession>
<sequence>MAVLDLQHLPGRLMMKPGVEVLFRGIYFVNVHMPTGKTLPFFADSPGARLVWQDSSSYREVGLSVAASAAYVLSLSRPSSDPGPQRVEVLPPGAACLTTADSAAATVGISSAAMGGSAATASAAGGNGTSGGGGGEAGGLRPVVACVPYPVSVSYDVAVDVGVDSSQSSTGMSYGGYVHVARNHTYWTQHDLSPECLRLKPQAVCVADKVAELEAAAARAAQEDQEERSKQTMLVVAVVVPVSVAALAAAIGAWAALRHSRASRAAAAAAAAAAATAGAAAVGHQSSADSLHRLQQPPPPQHPKLADSQVAQYEWPGGAWWSHAAEGAGGAGGGSKLGCDVGDGATGGADRGRRDSDCAGDSEHTGDGGVCVFGRGSRRSSFSSGPPPAAAVVAALGRGDGAATSAAPLHAYGAAAYAVAGAAGAAGAACGGMGGGMGGPAPALAPAPATMAEMAALTTPLSSAVFTGGSGALAAAERRLFGGLDECEQPLWERLPPPGSSMVAQGLQGAADGTPAATLDGAVCDGAPQGDDDDALQAMAADLGLRLNGAGHGHSATVGRSVGRVGEGCSGTGTGTVSNGGEEEEEEEEEEEQLVGETVITLRLEAGKVRKALAALAAAGAIALHGSAASAVAATLDSAASTPPQSGGGGGTAGGSGSVRDSGSGSGGIDRSSGVQSQEHSRGVKAAPCVGARTGRGSAGASHGEGRSASAGACGGDAGGGGGGGALSAWPQPVALTPQQQHAETPLGAGAAAAPAIPPAAAAAGAAAYRSGQAAAAAAAASQPCPPAASLLKPPGNLACLASRPVPIVSLQLAPTEDAPSPRVAPALPLQLQPQQPQQPEQLQQQPIAVGDSPGNKTGAGQQPADGALSVPELQRSGGAAAAAAAVAAATAAPAAAPAGGATAGARGNEGAGGERVSSELHHDPVELELEQLKRRHAAVRDVSLRIRAVLGTGGFGTVYLGEWQGLECAIKVLVFGGSREARKAALREAALCTSINHPNVAATYLVDLQPLVAVHDTPAAPPPPPTSGRDGATGAPDVHAGTALAGPAALQPPHAQQGHHQQHPHPLPHPHPLKTYRMYIIQEFCDAGTLRGLIASGWLLECGPGGPPVPAVPGPEPIFPRLHPDPEQEAVAAAVASGQLVLRVRLPALYELALGIARALAHLHSKSIVHSDLTPNNILLKRDPAARCGLSAKVADFGLSVIVPDSRTHLSNRLCGSPFYIAPEVCALGRQSTQSDMFSFGVVLWEMFMGTAAGQRDLATGRLCYHPAFPNLPADCPVQYHRIVQWCLQKDPARRPAAAMVAAVLRDQLVAVLGLALQGWGSGGAAAGGGGGTAGGGDLGAAVAHA</sequence>
<reference evidence="5" key="1">
    <citation type="journal article" date="2020" name="bioRxiv">
        <title>Comparative genomics of Chlamydomonas.</title>
        <authorList>
            <person name="Craig R.J."/>
            <person name="Hasan A.R."/>
            <person name="Ness R.W."/>
            <person name="Keightley P.D."/>
        </authorList>
    </citation>
    <scope>NUCLEOTIDE SEQUENCE</scope>
    <source>
        <strain evidence="5">CCAP 11/173</strain>
    </source>
</reference>
<feature type="compositionally biased region" description="Gly residues" evidence="2">
    <location>
        <begin position="646"/>
        <end position="657"/>
    </location>
</feature>
<dbReference type="InterPro" id="IPR017441">
    <property type="entry name" value="Protein_kinase_ATP_BS"/>
</dbReference>
<feature type="compositionally biased region" description="Low complexity" evidence="2">
    <location>
        <begin position="658"/>
        <end position="675"/>
    </location>
</feature>
<feature type="compositionally biased region" description="Basic residues" evidence="2">
    <location>
        <begin position="1061"/>
        <end position="1072"/>
    </location>
</feature>
<feature type="compositionally biased region" description="Gly residues" evidence="2">
    <location>
        <begin position="713"/>
        <end position="726"/>
    </location>
</feature>
<dbReference type="GO" id="GO:0005524">
    <property type="term" value="F:ATP binding"/>
    <property type="evidence" value="ECO:0007669"/>
    <property type="project" value="UniProtKB-UniRule"/>
</dbReference>
<evidence type="ECO:0000313" key="6">
    <source>
        <dbReference type="Proteomes" id="UP000613740"/>
    </source>
</evidence>
<comment type="caution">
    <text evidence="5">The sequence shown here is derived from an EMBL/GenBank/DDBJ whole genome shotgun (WGS) entry which is preliminary data.</text>
</comment>
<feature type="compositionally biased region" description="Low complexity" evidence="2">
    <location>
        <begin position="898"/>
        <end position="907"/>
    </location>
</feature>
<dbReference type="InterPro" id="IPR001245">
    <property type="entry name" value="Ser-Thr/Tyr_kinase_cat_dom"/>
</dbReference>
<dbReference type="PANTHER" id="PTHR44329">
    <property type="entry name" value="SERINE/THREONINE-PROTEIN KINASE TNNI3K-RELATED"/>
    <property type="match status" value="1"/>
</dbReference>
<keyword evidence="1" id="KW-0547">Nucleotide-binding</keyword>
<organism evidence="5 6">
    <name type="scientific">Chlamydomonas schloesseri</name>
    <dbReference type="NCBI Taxonomy" id="2026947"/>
    <lineage>
        <taxon>Eukaryota</taxon>
        <taxon>Viridiplantae</taxon>
        <taxon>Chlorophyta</taxon>
        <taxon>core chlorophytes</taxon>
        <taxon>Chlorophyceae</taxon>
        <taxon>CS clade</taxon>
        <taxon>Chlamydomonadales</taxon>
        <taxon>Chlamydomonadaceae</taxon>
        <taxon>Chlamydomonas</taxon>
    </lineage>
</organism>
<feature type="compositionally biased region" description="Low complexity" evidence="2">
    <location>
        <begin position="1040"/>
        <end position="1060"/>
    </location>
</feature>
<dbReference type="OrthoDB" id="549408at2759"/>
<dbReference type="PROSITE" id="PS00107">
    <property type="entry name" value="PROTEIN_KINASE_ATP"/>
    <property type="match status" value="1"/>
</dbReference>
<feature type="compositionally biased region" description="Low complexity" evidence="2">
    <location>
        <begin position="833"/>
        <end position="847"/>
    </location>
</feature>
<feature type="binding site" evidence="1">
    <location>
        <position position="972"/>
    </location>
    <ligand>
        <name>ATP</name>
        <dbReference type="ChEBI" id="CHEBI:30616"/>
    </ligand>
</feature>
<feature type="compositionally biased region" description="Gly residues" evidence="2">
    <location>
        <begin position="565"/>
        <end position="574"/>
    </location>
</feature>
<feature type="transmembrane region" description="Helical" evidence="3">
    <location>
        <begin position="233"/>
        <end position="257"/>
    </location>
</feature>
<keyword evidence="3" id="KW-1133">Transmembrane helix</keyword>
<dbReference type="Proteomes" id="UP000613740">
    <property type="component" value="Unassembled WGS sequence"/>
</dbReference>
<feature type="region of interest" description="Disordered" evidence="2">
    <location>
        <begin position="639"/>
        <end position="731"/>
    </location>
</feature>
<evidence type="ECO:0000313" key="5">
    <source>
        <dbReference type="EMBL" id="KAG2453508.1"/>
    </source>
</evidence>
<keyword evidence="1" id="KW-0067">ATP-binding</keyword>
<feature type="compositionally biased region" description="Basic and acidic residues" evidence="2">
    <location>
        <begin position="350"/>
        <end position="366"/>
    </location>
</feature>
<dbReference type="GO" id="GO:0004674">
    <property type="term" value="F:protein serine/threonine kinase activity"/>
    <property type="evidence" value="ECO:0007669"/>
    <property type="project" value="TreeGrafter"/>
</dbReference>
<dbReference type="InterPro" id="IPR011009">
    <property type="entry name" value="Kinase-like_dom_sf"/>
</dbReference>
<keyword evidence="3" id="KW-0812">Transmembrane</keyword>
<dbReference type="PANTHER" id="PTHR44329:SF214">
    <property type="entry name" value="PROTEIN KINASE DOMAIN-CONTAINING PROTEIN"/>
    <property type="match status" value="1"/>
</dbReference>
<dbReference type="Pfam" id="PF07714">
    <property type="entry name" value="PK_Tyr_Ser-Thr"/>
    <property type="match status" value="2"/>
</dbReference>
<dbReference type="PROSITE" id="PS50011">
    <property type="entry name" value="PROTEIN_KINASE_DOM"/>
    <property type="match status" value="1"/>
</dbReference>
<feature type="region of interest" description="Disordered" evidence="2">
    <location>
        <begin position="284"/>
        <end position="309"/>
    </location>
</feature>
<dbReference type="EMBL" id="JAEHOD010000003">
    <property type="protein sequence ID" value="KAG2453508.1"/>
    <property type="molecule type" value="Genomic_DNA"/>
</dbReference>
<keyword evidence="3" id="KW-0472">Membrane</keyword>
<protein>
    <recommendedName>
        <fullName evidence="4">Protein kinase domain-containing protein</fullName>
    </recommendedName>
</protein>
<dbReference type="CDD" id="cd14014">
    <property type="entry name" value="STKc_PknB_like"/>
    <property type="match status" value="1"/>
</dbReference>
<dbReference type="Gene3D" id="1.10.510.10">
    <property type="entry name" value="Transferase(Phosphotransferase) domain 1"/>
    <property type="match status" value="1"/>
</dbReference>
<dbReference type="InterPro" id="IPR000719">
    <property type="entry name" value="Prot_kinase_dom"/>
</dbReference>
<keyword evidence="6" id="KW-1185">Reference proteome</keyword>
<feature type="domain" description="Protein kinase" evidence="4">
    <location>
        <begin position="945"/>
        <end position="1311"/>
    </location>
</feature>
<feature type="compositionally biased region" description="Acidic residues" evidence="2">
    <location>
        <begin position="581"/>
        <end position="594"/>
    </location>
</feature>
<feature type="region of interest" description="Disordered" evidence="2">
    <location>
        <begin position="898"/>
        <end position="918"/>
    </location>
</feature>
<dbReference type="Gene3D" id="3.30.200.20">
    <property type="entry name" value="Phosphorylase Kinase, domain 1"/>
    <property type="match status" value="1"/>
</dbReference>
<feature type="compositionally biased region" description="Low complexity" evidence="2">
    <location>
        <begin position="691"/>
        <end position="712"/>
    </location>
</feature>
<evidence type="ECO:0000256" key="3">
    <source>
        <dbReference type="SAM" id="Phobius"/>
    </source>
</evidence>
<feature type="region of interest" description="Disordered" evidence="2">
    <location>
        <begin position="558"/>
        <end position="594"/>
    </location>
</feature>
<feature type="region of interest" description="Disordered" evidence="2">
    <location>
        <begin position="833"/>
        <end position="867"/>
    </location>
</feature>
<gene>
    <name evidence="5" type="ORF">HYH02_001728</name>
</gene>